<sequence length="456" mass="51539">MTIDKSEYLKTSNPTKLEPFPVKATEEMVSPNEQLTSEPQQQDQSTHQHEQQHIEPRRRKSSVHELTSTAKYDAGLRSADFYKRRLSPLRFKIRSMLLPLVEKESPFLANIQEKVRGPYLDLFFMYTANLGSHTFYVLLLPAPAWFGYLSVLRDLVHVLGLGIYFTGWVKDYLCLPRPKSPPLHRLTLSSYTAEEYGCPSSHTANATSVVIILLWELFKNWSRFPTVVSSFFVIGLAGYWTCLVLGRVYCGMHGFVDISLGACIGIFTVLFRKLLKPVWDDYVYSDNVLVPITLCVVYYALIYFHTVPVDACPCFEDGIAFIGVLIGLDIAHWAISNSPFRNSDPNYPCSVPYSYEQLGIMESILRFVIGVGCVVIWKAVSKPLLLKLLKPIHHLIFGDVISKQNGSTSKDNVLCWAFVPRHDLTVFVRLIVYAGVAAVTVCTKILFTYLGLGVEL</sequence>
<dbReference type="InterPro" id="IPR000326">
    <property type="entry name" value="PAP2/HPO"/>
</dbReference>
<comment type="subcellular location">
    <subcellularLocation>
        <location evidence="1">Endoplasmic reticulum membrane</location>
        <topology evidence="1">Multi-pass membrane protein</topology>
    </subcellularLocation>
</comment>
<dbReference type="EMBL" id="BSXU01004052">
    <property type="protein sequence ID" value="GMG40662.1"/>
    <property type="molecule type" value="Genomic_DNA"/>
</dbReference>
<dbReference type="AlphaFoldDB" id="A0A9W7DHQ1"/>
<accession>A0A9W7DHQ1</accession>
<evidence type="ECO:0000256" key="2">
    <source>
        <dbReference type="ARBA" id="ARBA00022692"/>
    </source>
</evidence>
<evidence type="ECO:0000256" key="8">
    <source>
        <dbReference type="SAM" id="MobiDB-lite"/>
    </source>
</evidence>
<proteinExistence type="inferred from homology"/>
<keyword evidence="3" id="KW-0378">Hydrolase</keyword>
<dbReference type="SUPFAM" id="SSF48317">
    <property type="entry name" value="Acid phosphatase/Vanadium-dependent haloperoxidase"/>
    <property type="match status" value="1"/>
</dbReference>
<dbReference type="OrthoDB" id="301434at2759"/>
<comment type="similarity">
    <text evidence="7">Belongs to the type 2 lipid phosphate phosphatase family.</text>
</comment>
<evidence type="ECO:0000256" key="6">
    <source>
        <dbReference type="ARBA" id="ARBA00023136"/>
    </source>
</evidence>
<feature type="compositionally biased region" description="Basic and acidic residues" evidence="8">
    <location>
        <begin position="46"/>
        <end position="55"/>
    </location>
</feature>
<dbReference type="CDD" id="cd03388">
    <property type="entry name" value="PAP2_SPPase1"/>
    <property type="match status" value="1"/>
</dbReference>
<dbReference type="SMART" id="SM00014">
    <property type="entry name" value="acidPPc"/>
    <property type="match status" value="1"/>
</dbReference>
<evidence type="ECO:0000256" key="3">
    <source>
        <dbReference type="ARBA" id="ARBA00022801"/>
    </source>
</evidence>
<feature type="domain" description="Phosphatidic acid phosphatase type 2/haloperoxidase" evidence="10">
    <location>
        <begin position="152"/>
        <end position="273"/>
    </location>
</feature>
<evidence type="ECO:0000256" key="5">
    <source>
        <dbReference type="ARBA" id="ARBA00022989"/>
    </source>
</evidence>
<dbReference type="GO" id="GO:0042392">
    <property type="term" value="F:sphingosine-1-phosphate phosphatase activity"/>
    <property type="evidence" value="ECO:0007669"/>
    <property type="project" value="TreeGrafter"/>
</dbReference>
<feature type="transmembrane region" description="Helical" evidence="9">
    <location>
        <begin position="430"/>
        <end position="452"/>
    </location>
</feature>
<evidence type="ECO:0000256" key="7">
    <source>
        <dbReference type="ARBA" id="ARBA00038324"/>
    </source>
</evidence>
<dbReference type="GO" id="GO:0006629">
    <property type="term" value="P:lipid metabolic process"/>
    <property type="evidence" value="ECO:0007669"/>
    <property type="project" value="UniProtKB-ARBA"/>
</dbReference>
<keyword evidence="5 9" id="KW-1133">Transmembrane helix</keyword>
<protein>
    <submittedName>
        <fullName evidence="11">Unnamed protein product</fullName>
    </submittedName>
</protein>
<organism evidence="11 12">
    <name type="scientific">Ambrosiozyma monospora</name>
    <name type="common">Yeast</name>
    <name type="synonym">Endomycopsis monosporus</name>
    <dbReference type="NCBI Taxonomy" id="43982"/>
    <lineage>
        <taxon>Eukaryota</taxon>
        <taxon>Fungi</taxon>
        <taxon>Dikarya</taxon>
        <taxon>Ascomycota</taxon>
        <taxon>Saccharomycotina</taxon>
        <taxon>Pichiomycetes</taxon>
        <taxon>Pichiales</taxon>
        <taxon>Pichiaceae</taxon>
        <taxon>Ambrosiozyma</taxon>
    </lineage>
</organism>
<dbReference type="PANTHER" id="PTHR14969:SF28">
    <property type="entry name" value="DIHYDROSPHINGOSINE 1-PHOSPHATE PHOSPHATASE LCB3-RELATED"/>
    <property type="match status" value="1"/>
</dbReference>
<name>A0A9W7DHQ1_AMBMO</name>
<dbReference type="PANTHER" id="PTHR14969">
    <property type="entry name" value="SPHINGOSINE-1-PHOSPHATE PHOSPHOHYDROLASE"/>
    <property type="match status" value="1"/>
</dbReference>
<feature type="transmembrane region" description="Helical" evidence="9">
    <location>
        <begin position="287"/>
        <end position="306"/>
    </location>
</feature>
<dbReference type="Pfam" id="PF01569">
    <property type="entry name" value="PAP2"/>
    <property type="match status" value="1"/>
</dbReference>
<gene>
    <name evidence="11" type="ORF">Amon01_000638500</name>
</gene>
<reference evidence="11" key="1">
    <citation type="submission" date="2023-04" db="EMBL/GenBank/DDBJ databases">
        <title>Ambrosiozyma monospora NBRC 1965.</title>
        <authorList>
            <person name="Ichikawa N."/>
            <person name="Sato H."/>
            <person name="Tonouchi N."/>
        </authorList>
    </citation>
    <scope>NUCLEOTIDE SEQUENCE</scope>
    <source>
        <strain evidence="11">NBRC 1965</strain>
    </source>
</reference>
<feature type="transmembrane region" description="Helical" evidence="9">
    <location>
        <begin position="227"/>
        <end position="249"/>
    </location>
</feature>
<comment type="caution">
    <text evidence="11">The sequence shown here is derived from an EMBL/GenBank/DDBJ whole genome shotgun (WGS) entry which is preliminary data.</text>
</comment>
<dbReference type="InterPro" id="IPR036938">
    <property type="entry name" value="PAP2/HPO_sf"/>
</dbReference>
<evidence type="ECO:0000256" key="9">
    <source>
        <dbReference type="SAM" id="Phobius"/>
    </source>
</evidence>
<keyword evidence="2 9" id="KW-0812">Transmembrane</keyword>
<feature type="transmembrane region" description="Helical" evidence="9">
    <location>
        <begin position="318"/>
        <end position="335"/>
    </location>
</feature>
<keyword evidence="6 9" id="KW-0472">Membrane</keyword>
<evidence type="ECO:0000259" key="10">
    <source>
        <dbReference type="SMART" id="SM00014"/>
    </source>
</evidence>
<evidence type="ECO:0000313" key="12">
    <source>
        <dbReference type="Proteomes" id="UP001165063"/>
    </source>
</evidence>
<dbReference type="Proteomes" id="UP001165063">
    <property type="component" value="Unassembled WGS sequence"/>
</dbReference>
<keyword evidence="12" id="KW-1185">Reference proteome</keyword>
<feature type="transmembrane region" description="Helical" evidence="9">
    <location>
        <begin position="255"/>
        <end position="275"/>
    </location>
</feature>
<dbReference type="Gene3D" id="1.20.144.10">
    <property type="entry name" value="Phosphatidic acid phosphatase type 2/haloperoxidase"/>
    <property type="match status" value="1"/>
</dbReference>
<evidence type="ECO:0000256" key="1">
    <source>
        <dbReference type="ARBA" id="ARBA00004477"/>
    </source>
</evidence>
<evidence type="ECO:0000256" key="4">
    <source>
        <dbReference type="ARBA" id="ARBA00022824"/>
    </source>
</evidence>
<feature type="region of interest" description="Disordered" evidence="8">
    <location>
        <begin position="1"/>
        <end position="66"/>
    </location>
</feature>
<keyword evidence="4" id="KW-0256">Endoplasmic reticulum</keyword>
<dbReference type="GO" id="GO:0005789">
    <property type="term" value="C:endoplasmic reticulum membrane"/>
    <property type="evidence" value="ECO:0007669"/>
    <property type="project" value="UniProtKB-SubCell"/>
</dbReference>
<evidence type="ECO:0000313" key="11">
    <source>
        <dbReference type="EMBL" id="GMG40662.1"/>
    </source>
</evidence>